<dbReference type="Gene3D" id="3.90.550.10">
    <property type="entry name" value="Spore Coat Polysaccharide Biosynthesis Protein SpsA, Chain A"/>
    <property type="match status" value="1"/>
</dbReference>
<comment type="subcellular location">
    <subcellularLocation>
        <location evidence="1">Membrane</location>
        <topology evidence="1">Multi-pass membrane protein</topology>
    </subcellularLocation>
</comment>
<keyword evidence="2" id="KW-0328">Glycosyltransferase</keyword>
<dbReference type="AlphaFoldDB" id="A0A0D0BQX6"/>
<dbReference type="SUPFAM" id="SSF53448">
    <property type="entry name" value="Nucleotide-diphospho-sugar transferases"/>
    <property type="match status" value="1"/>
</dbReference>
<keyword evidence="3 8" id="KW-0808">Transferase</keyword>
<evidence type="ECO:0000313" key="8">
    <source>
        <dbReference type="EMBL" id="KIK57596.1"/>
    </source>
</evidence>
<protein>
    <submittedName>
        <fullName evidence="8">Glycosyltransferase family 2 protein</fullName>
    </submittedName>
</protein>
<dbReference type="CDD" id="cd06421">
    <property type="entry name" value="CESA_CelA_like"/>
    <property type="match status" value="1"/>
</dbReference>
<evidence type="ECO:0000256" key="4">
    <source>
        <dbReference type="ARBA" id="ARBA00022692"/>
    </source>
</evidence>
<evidence type="ECO:0000256" key="1">
    <source>
        <dbReference type="ARBA" id="ARBA00004141"/>
    </source>
</evidence>
<keyword evidence="9" id="KW-1185">Reference proteome</keyword>
<accession>A0A0D0BQX6</accession>
<dbReference type="GO" id="GO:0016020">
    <property type="term" value="C:membrane"/>
    <property type="evidence" value="ECO:0007669"/>
    <property type="project" value="UniProtKB-SubCell"/>
</dbReference>
<evidence type="ECO:0000256" key="3">
    <source>
        <dbReference type="ARBA" id="ARBA00022679"/>
    </source>
</evidence>
<dbReference type="PANTHER" id="PTHR43867:SF2">
    <property type="entry name" value="CELLULOSE SYNTHASE CATALYTIC SUBUNIT A [UDP-FORMING]"/>
    <property type="match status" value="1"/>
</dbReference>
<feature type="transmembrane region" description="Helical" evidence="7">
    <location>
        <begin position="59"/>
        <end position="80"/>
    </location>
</feature>
<reference evidence="8 9" key="1">
    <citation type="submission" date="2014-04" db="EMBL/GenBank/DDBJ databases">
        <title>Evolutionary Origins and Diversification of the Mycorrhizal Mutualists.</title>
        <authorList>
            <consortium name="DOE Joint Genome Institute"/>
            <consortium name="Mycorrhizal Genomics Consortium"/>
            <person name="Kohler A."/>
            <person name="Kuo A."/>
            <person name="Nagy L.G."/>
            <person name="Floudas D."/>
            <person name="Copeland A."/>
            <person name="Barry K.W."/>
            <person name="Cichocki N."/>
            <person name="Veneault-Fourrey C."/>
            <person name="LaButti K."/>
            <person name="Lindquist E.A."/>
            <person name="Lipzen A."/>
            <person name="Lundell T."/>
            <person name="Morin E."/>
            <person name="Murat C."/>
            <person name="Riley R."/>
            <person name="Ohm R."/>
            <person name="Sun H."/>
            <person name="Tunlid A."/>
            <person name="Henrissat B."/>
            <person name="Grigoriev I.V."/>
            <person name="Hibbett D.S."/>
            <person name="Martin F."/>
        </authorList>
    </citation>
    <scope>NUCLEOTIDE SEQUENCE [LARGE SCALE GENOMIC DNA]</scope>
    <source>
        <strain evidence="8 9">FD-317 M1</strain>
    </source>
</reference>
<keyword evidence="6 7" id="KW-0472">Membrane</keyword>
<evidence type="ECO:0000256" key="6">
    <source>
        <dbReference type="ARBA" id="ARBA00023136"/>
    </source>
</evidence>
<gene>
    <name evidence="8" type="ORF">GYMLUDRAFT_46158</name>
</gene>
<feature type="transmembrane region" description="Helical" evidence="7">
    <location>
        <begin position="505"/>
        <end position="525"/>
    </location>
</feature>
<feature type="transmembrane region" description="Helical" evidence="7">
    <location>
        <begin position="29"/>
        <end position="53"/>
    </location>
</feature>
<dbReference type="InterPro" id="IPR029044">
    <property type="entry name" value="Nucleotide-diphossugar_trans"/>
</dbReference>
<dbReference type="Pfam" id="PF13641">
    <property type="entry name" value="Glyco_tranf_2_3"/>
    <property type="match status" value="1"/>
</dbReference>
<evidence type="ECO:0000256" key="5">
    <source>
        <dbReference type="ARBA" id="ARBA00022989"/>
    </source>
</evidence>
<evidence type="ECO:0000256" key="2">
    <source>
        <dbReference type="ARBA" id="ARBA00022676"/>
    </source>
</evidence>
<keyword evidence="5 7" id="KW-1133">Transmembrane helix</keyword>
<name>A0A0D0BQX6_9AGAR</name>
<dbReference type="Proteomes" id="UP000053593">
    <property type="component" value="Unassembled WGS sequence"/>
</dbReference>
<sequence length="639" mass="73391">MLERDRYQIISLEDEGCSWPWYRKFLPQWLGMPVGILAILLALRGIMLLWIAIQRNNDQNTFVACCYLVIQITLFLAHLVENGWRMLCIKSRKRACLRLVGNEVPAVDVIITTCGEDSTVIMDSVRAACNLDYPYMRFRVLVTDDKADKALEERVKKLALKVPVPLLYYARPGENGSKSGAKAGNMNAALEYLDGLETPAGFCAFVDADMILERAFLRACMPHLLCDREAGMVVVPQSFYNVPTNDPLFQSLNPQAKYDEVLRDSINSTWNTGPGTIFRRSALKDIRGFPEDALSEDIMSGFMLQGRGWNLIYCNEALQWGLVPDTLRGHLTQRIKWSVGTLRNACKLNFCFHSRLLEYMTRTQRLLAFFHCALPVASSMNRVLCSWFLLCLLASGQPLVATTTTEELHQLIRLNFFTNMVFQLETLLASSRCGYLALRQRSHGLRWLSPCLFFAQMRDLVPTRFGGTRIRFIPTATAESRIQERNPDHRPPLLNRAWIMFRYQYLWYHTLMLSLTFIILFRGISQSMSSATPIQHLLTHVFPGAEWQDYVAWFMPIVYAIWPPSMPQRRDLMQVCSEDLKSDSNFLQEASQEFSIWRPKPERKVEDWDSRALLPEIPQVVNALFWCAIYLDVIKIGGL</sequence>
<organism evidence="8 9">
    <name type="scientific">Collybiopsis luxurians FD-317 M1</name>
    <dbReference type="NCBI Taxonomy" id="944289"/>
    <lineage>
        <taxon>Eukaryota</taxon>
        <taxon>Fungi</taxon>
        <taxon>Dikarya</taxon>
        <taxon>Basidiomycota</taxon>
        <taxon>Agaricomycotina</taxon>
        <taxon>Agaricomycetes</taxon>
        <taxon>Agaricomycetidae</taxon>
        <taxon>Agaricales</taxon>
        <taxon>Marasmiineae</taxon>
        <taxon>Omphalotaceae</taxon>
        <taxon>Collybiopsis</taxon>
        <taxon>Collybiopsis luxurians</taxon>
    </lineage>
</organism>
<dbReference type="InterPro" id="IPR050321">
    <property type="entry name" value="Glycosyltr_2/OpgH_subfam"/>
</dbReference>
<dbReference type="PANTHER" id="PTHR43867">
    <property type="entry name" value="CELLULOSE SYNTHASE CATALYTIC SUBUNIT A [UDP-FORMING]"/>
    <property type="match status" value="1"/>
</dbReference>
<dbReference type="OrthoDB" id="72851at2759"/>
<proteinExistence type="predicted"/>
<evidence type="ECO:0000256" key="7">
    <source>
        <dbReference type="SAM" id="Phobius"/>
    </source>
</evidence>
<evidence type="ECO:0000313" key="9">
    <source>
        <dbReference type="Proteomes" id="UP000053593"/>
    </source>
</evidence>
<dbReference type="GO" id="GO:0016757">
    <property type="term" value="F:glycosyltransferase activity"/>
    <property type="evidence" value="ECO:0007669"/>
    <property type="project" value="UniProtKB-KW"/>
</dbReference>
<keyword evidence="4 7" id="KW-0812">Transmembrane</keyword>
<dbReference type="HOGENOM" id="CLU_016061_1_0_1"/>
<dbReference type="EMBL" id="KN834790">
    <property type="protein sequence ID" value="KIK57596.1"/>
    <property type="molecule type" value="Genomic_DNA"/>
</dbReference>